<evidence type="ECO:0000313" key="4">
    <source>
        <dbReference type="EMBL" id="TBU25193.1"/>
    </source>
</evidence>
<dbReference type="OrthoDB" id="3257429at2759"/>
<sequence>MRPLAIVATVLAFCAVYVHTQTTTVIDDDGQTIVEVITVDPDLGLPTTETLETLTAAATTTTTTPAQAAGPGPVGQPQTQQAAGPTIYTYTTTDAAGNTEAVVDTFTPSFGPTTGGSITAAPGTIINYSSWRASVGSNTVAVVSAGTSRWTVDMRWAGIGVALCAGITGGAWLALA</sequence>
<name>A0A4V2JZI1_9APHY</name>
<dbReference type="AlphaFoldDB" id="A0A4V2JZI1"/>
<evidence type="ECO:0000256" key="2">
    <source>
        <dbReference type="SAM" id="Phobius"/>
    </source>
</evidence>
<proteinExistence type="predicted"/>
<evidence type="ECO:0000256" key="3">
    <source>
        <dbReference type="SAM" id="SignalP"/>
    </source>
</evidence>
<reference evidence="4" key="1">
    <citation type="submission" date="2019-01" db="EMBL/GenBank/DDBJ databases">
        <title>Draft genome sequences of three monokaryotic isolates of the white-rot basidiomycete fungus Dichomitus squalens.</title>
        <authorList>
            <consortium name="DOE Joint Genome Institute"/>
            <person name="Lopez S.C."/>
            <person name="Andreopoulos B."/>
            <person name="Pangilinan J."/>
            <person name="Lipzen A."/>
            <person name="Riley R."/>
            <person name="Ahrendt S."/>
            <person name="Ng V."/>
            <person name="Barry K."/>
            <person name="Daum C."/>
            <person name="Grigoriev I.V."/>
            <person name="Hilden K.S."/>
            <person name="Makela M.R."/>
            <person name="de Vries R.P."/>
        </authorList>
    </citation>
    <scope>NUCLEOTIDE SEQUENCE [LARGE SCALE GENOMIC DNA]</scope>
    <source>
        <strain evidence="4">OM18370.1</strain>
    </source>
</reference>
<accession>A0A4V2JZI1</accession>
<feature type="transmembrane region" description="Helical" evidence="2">
    <location>
        <begin position="156"/>
        <end position="175"/>
    </location>
</feature>
<feature type="chain" id="PRO_5020307677" evidence="3">
    <location>
        <begin position="21"/>
        <end position="176"/>
    </location>
</feature>
<keyword evidence="2" id="KW-0812">Transmembrane</keyword>
<evidence type="ECO:0000256" key="1">
    <source>
        <dbReference type="SAM" id="MobiDB-lite"/>
    </source>
</evidence>
<gene>
    <name evidence="4" type="ORF">BD311DRAFT_867619</name>
</gene>
<protein>
    <submittedName>
        <fullName evidence="4">Uncharacterized protein</fullName>
    </submittedName>
</protein>
<dbReference type="EMBL" id="ML143465">
    <property type="protein sequence ID" value="TBU25193.1"/>
    <property type="molecule type" value="Genomic_DNA"/>
</dbReference>
<dbReference type="Proteomes" id="UP000292957">
    <property type="component" value="Unassembled WGS sequence"/>
</dbReference>
<keyword evidence="2" id="KW-0472">Membrane</keyword>
<organism evidence="4">
    <name type="scientific">Dichomitus squalens</name>
    <dbReference type="NCBI Taxonomy" id="114155"/>
    <lineage>
        <taxon>Eukaryota</taxon>
        <taxon>Fungi</taxon>
        <taxon>Dikarya</taxon>
        <taxon>Basidiomycota</taxon>
        <taxon>Agaricomycotina</taxon>
        <taxon>Agaricomycetes</taxon>
        <taxon>Polyporales</taxon>
        <taxon>Polyporaceae</taxon>
        <taxon>Dichomitus</taxon>
    </lineage>
</organism>
<keyword evidence="2" id="KW-1133">Transmembrane helix</keyword>
<feature type="signal peptide" evidence="3">
    <location>
        <begin position="1"/>
        <end position="20"/>
    </location>
</feature>
<feature type="region of interest" description="Disordered" evidence="1">
    <location>
        <begin position="62"/>
        <end position="83"/>
    </location>
</feature>
<keyword evidence="3" id="KW-0732">Signal</keyword>